<proteinExistence type="predicted"/>
<dbReference type="EMBL" id="LUKD01000001">
    <property type="protein sequence ID" value="KYG68452.1"/>
    <property type="molecule type" value="Genomic_DNA"/>
</dbReference>
<gene>
    <name evidence="1" type="ORF">AZI87_04165</name>
</gene>
<name>A0A162GLN2_BDEBC</name>
<evidence type="ECO:0000313" key="1">
    <source>
        <dbReference type="EMBL" id="KYG68452.1"/>
    </source>
</evidence>
<comment type="caution">
    <text evidence="1">The sequence shown here is derived from an EMBL/GenBank/DDBJ whole genome shotgun (WGS) entry which is preliminary data.</text>
</comment>
<evidence type="ECO:0000313" key="2">
    <source>
        <dbReference type="Proteomes" id="UP000075799"/>
    </source>
</evidence>
<accession>A0A162GLN2</accession>
<organism evidence="1 2">
    <name type="scientific">Bdellovibrio bacteriovorus</name>
    <dbReference type="NCBI Taxonomy" id="959"/>
    <lineage>
        <taxon>Bacteria</taxon>
        <taxon>Pseudomonadati</taxon>
        <taxon>Bdellovibrionota</taxon>
        <taxon>Bdellovibrionia</taxon>
        <taxon>Bdellovibrionales</taxon>
        <taxon>Pseudobdellovibrionaceae</taxon>
        <taxon>Bdellovibrio</taxon>
    </lineage>
</organism>
<reference evidence="1 2" key="1">
    <citation type="submission" date="2016-03" db="EMBL/GenBank/DDBJ databases">
        <authorList>
            <person name="Ploux O."/>
        </authorList>
    </citation>
    <scope>NUCLEOTIDE SEQUENCE [LARGE SCALE GENOMIC DNA]</scope>
    <source>
        <strain evidence="1 2">EC13</strain>
    </source>
</reference>
<dbReference type="AlphaFoldDB" id="A0A162GLN2"/>
<dbReference type="Proteomes" id="UP000075799">
    <property type="component" value="Unassembled WGS sequence"/>
</dbReference>
<protein>
    <submittedName>
        <fullName evidence="1">Uncharacterized protein</fullName>
    </submittedName>
</protein>
<sequence>MKLLAAVGTPSWFVAAAFQAVRASCAGEGLPSEKHQTTSLANLAEATPSLDNKKKSRNGSWCFFWASPVFTLI</sequence>